<comment type="caution">
    <text evidence="2">The sequence shown here is derived from an EMBL/GenBank/DDBJ whole genome shotgun (WGS) entry which is preliminary data.</text>
</comment>
<gene>
    <name evidence="2" type="ORF">BTCBT_006375</name>
</gene>
<dbReference type="Proteomes" id="UP000013487">
    <property type="component" value="Unassembled WGS sequence"/>
</dbReference>
<dbReference type="RefSeq" id="WP_021036214.1">
    <property type="nucleotide sequence ID" value="NZ_ARXZ02000030.1"/>
</dbReference>
<protein>
    <recommendedName>
        <fullName evidence="1">Helix-turn-helix domain-containing protein</fullName>
    </recommendedName>
</protein>
<evidence type="ECO:0000313" key="3">
    <source>
        <dbReference type="Proteomes" id="UP000013487"/>
    </source>
</evidence>
<dbReference type="AlphaFoldDB" id="A0AAN4KM76"/>
<feature type="domain" description="Helix-turn-helix" evidence="1">
    <location>
        <begin position="3"/>
        <end position="46"/>
    </location>
</feature>
<dbReference type="InterPro" id="IPR045403">
    <property type="entry name" value="HTH_59_Firmicutes_type"/>
</dbReference>
<proteinExistence type="predicted"/>
<sequence>MAKRNPLDEVMGVVEAAELWGLSADRVKGLCQANKVICKKIGNSWVLVKDQPNPKATKK</sequence>
<evidence type="ECO:0000313" key="2">
    <source>
        <dbReference type="EMBL" id="ERH97530.1"/>
    </source>
</evidence>
<dbReference type="EMBL" id="ARXZ02000030">
    <property type="protein sequence ID" value="ERH97530.1"/>
    <property type="molecule type" value="Genomic_DNA"/>
</dbReference>
<dbReference type="Pfam" id="PF20038">
    <property type="entry name" value="HTH_59"/>
    <property type="match status" value="1"/>
</dbReference>
<accession>A0AAN4KM76</accession>
<organism evidence="2 3">
    <name type="scientific">Bacillus thuringiensis T01-328</name>
    <dbReference type="NCBI Taxonomy" id="1324966"/>
    <lineage>
        <taxon>Bacteria</taxon>
        <taxon>Bacillati</taxon>
        <taxon>Bacillota</taxon>
        <taxon>Bacilli</taxon>
        <taxon>Bacillales</taxon>
        <taxon>Bacillaceae</taxon>
        <taxon>Bacillus</taxon>
        <taxon>Bacillus cereus group</taxon>
    </lineage>
</organism>
<name>A0AAN4KM76_BACTU</name>
<evidence type="ECO:0000259" key="1">
    <source>
        <dbReference type="Pfam" id="PF20038"/>
    </source>
</evidence>
<reference evidence="2 3" key="1">
    <citation type="journal article" date="2013" name="Genome Announc.">
        <title>Draft Genome Sequence of Bacillus thuringiensis var. thuringiensis Strain T01-328, a Brazilian Isolate That Produces a Soluble Pesticide Protein, Cry1Ia.</title>
        <authorList>
            <person name="Varani A.M."/>
            <person name="Lemos M.V."/>
            <person name="Fernandes C.C."/>
            <person name="Lemos E.G."/>
            <person name="Alves E.C."/>
            <person name="Desiderio J.A."/>
        </authorList>
    </citation>
    <scope>NUCLEOTIDE SEQUENCE [LARGE SCALE GENOMIC DNA]</scope>
    <source>
        <strain evidence="2 3">T01-328</strain>
    </source>
</reference>